<protein>
    <recommendedName>
        <fullName evidence="5">Elongator complex protein 5</fullName>
    </recommendedName>
</protein>
<evidence type="ECO:0000256" key="4">
    <source>
        <dbReference type="ARBA" id="ARBA00009567"/>
    </source>
</evidence>
<gene>
    <name evidence="10" type="primary">elp5</name>
</gene>
<comment type="pathway">
    <text evidence="3">tRNA modification; 5-methoxycarbonylmethyl-2-thiouridine-tRNA biosynthesis.</text>
</comment>
<evidence type="ECO:0000256" key="5">
    <source>
        <dbReference type="ARBA" id="ARBA00020264"/>
    </source>
</evidence>
<dbReference type="UniPathway" id="UPA00988"/>
<dbReference type="GO" id="GO:0005829">
    <property type="term" value="C:cytosol"/>
    <property type="evidence" value="ECO:0007669"/>
    <property type="project" value="TreeGrafter"/>
</dbReference>
<evidence type="ECO:0000256" key="3">
    <source>
        <dbReference type="ARBA" id="ARBA00005043"/>
    </source>
</evidence>
<feature type="compositionally biased region" description="Acidic residues" evidence="9">
    <location>
        <begin position="183"/>
        <end position="199"/>
    </location>
</feature>
<dbReference type="Pfam" id="PF10483">
    <property type="entry name" value="Elong_Iki1"/>
    <property type="match status" value="1"/>
</dbReference>
<keyword evidence="6" id="KW-0963">Cytoplasm</keyword>
<dbReference type="GO" id="GO:0005634">
    <property type="term" value="C:nucleus"/>
    <property type="evidence" value="ECO:0007669"/>
    <property type="project" value="UniProtKB-SubCell"/>
</dbReference>
<evidence type="ECO:0000256" key="6">
    <source>
        <dbReference type="ARBA" id="ARBA00022490"/>
    </source>
</evidence>
<dbReference type="Ensembl" id="ENSTRUT00000065961.1">
    <property type="protein sequence ID" value="ENSTRUP00000082379.1"/>
    <property type="gene ID" value="ENSTRUG00000011400.3"/>
</dbReference>
<sequence>MFNLILTVNDQSNQCKPVALNFGELECSRFPGSLSSCVFSLGGAARAVVGLLHTDMHQRGTVGSVGHLATCVITVSPGTKADEAVAKITKRLKSGKVIQDVGISIGEGGEPTKPGPNMLNVPLWLFTFLQTDPAANLTFNLRLSDSEREAKEKLALPFMFSKEKKTALLCSGPGSGQIVYEPDANDDYDEEDPDDDLDV</sequence>
<keyword evidence="8" id="KW-0539">Nucleus</keyword>
<organism evidence="10 11">
    <name type="scientific">Takifugu rubripes</name>
    <name type="common">Japanese pufferfish</name>
    <name type="synonym">Fugu rubripes</name>
    <dbReference type="NCBI Taxonomy" id="31033"/>
    <lineage>
        <taxon>Eukaryota</taxon>
        <taxon>Metazoa</taxon>
        <taxon>Chordata</taxon>
        <taxon>Craniata</taxon>
        <taxon>Vertebrata</taxon>
        <taxon>Euteleostomi</taxon>
        <taxon>Actinopterygii</taxon>
        <taxon>Neopterygii</taxon>
        <taxon>Teleostei</taxon>
        <taxon>Neoteleostei</taxon>
        <taxon>Acanthomorphata</taxon>
        <taxon>Eupercaria</taxon>
        <taxon>Tetraodontiformes</taxon>
        <taxon>Tetradontoidea</taxon>
        <taxon>Tetraodontidae</taxon>
        <taxon>Takifugu</taxon>
    </lineage>
</organism>
<keyword evidence="7" id="KW-0819">tRNA processing</keyword>
<dbReference type="PANTHER" id="PTHR15641">
    <property type="entry name" value="ELONGATOR COMPLEX PROTEIN 5"/>
    <property type="match status" value="1"/>
</dbReference>
<evidence type="ECO:0000256" key="7">
    <source>
        <dbReference type="ARBA" id="ARBA00022694"/>
    </source>
</evidence>
<dbReference type="PANTHER" id="PTHR15641:SF1">
    <property type="entry name" value="ELONGATOR COMPLEX PROTEIN 5"/>
    <property type="match status" value="1"/>
</dbReference>
<evidence type="ECO:0000256" key="2">
    <source>
        <dbReference type="ARBA" id="ARBA00004496"/>
    </source>
</evidence>
<dbReference type="Proteomes" id="UP000005226">
    <property type="component" value="Chromosome 8"/>
</dbReference>
<evidence type="ECO:0000256" key="8">
    <source>
        <dbReference type="ARBA" id="ARBA00023242"/>
    </source>
</evidence>
<evidence type="ECO:0000313" key="10">
    <source>
        <dbReference type="Ensembl" id="ENSTRUP00000082379.1"/>
    </source>
</evidence>
<dbReference type="GO" id="GO:0002098">
    <property type="term" value="P:tRNA wobble uridine modification"/>
    <property type="evidence" value="ECO:0007669"/>
    <property type="project" value="InterPro"/>
</dbReference>
<accession>A0A674P9P9</accession>
<dbReference type="GO" id="GO:0033588">
    <property type="term" value="C:elongator holoenzyme complex"/>
    <property type="evidence" value="ECO:0007669"/>
    <property type="project" value="InterPro"/>
</dbReference>
<evidence type="ECO:0000256" key="1">
    <source>
        <dbReference type="ARBA" id="ARBA00004123"/>
    </source>
</evidence>
<reference evidence="10" key="2">
    <citation type="submission" date="2025-08" db="UniProtKB">
        <authorList>
            <consortium name="Ensembl"/>
        </authorList>
    </citation>
    <scope>IDENTIFICATION</scope>
</reference>
<name>A0A674P9P9_TAKRU</name>
<dbReference type="GO" id="GO:0000049">
    <property type="term" value="F:tRNA binding"/>
    <property type="evidence" value="ECO:0007669"/>
    <property type="project" value="TreeGrafter"/>
</dbReference>
<comment type="subcellular location">
    <subcellularLocation>
        <location evidence="2">Cytoplasm</location>
    </subcellularLocation>
    <subcellularLocation>
        <location evidence="1">Nucleus</location>
    </subcellularLocation>
</comment>
<dbReference type="InterPro" id="IPR019519">
    <property type="entry name" value="Elp5"/>
</dbReference>
<evidence type="ECO:0000313" key="11">
    <source>
        <dbReference type="Proteomes" id="UP000005226"/>
    </source>
</evidence>
<feature type="region of interest" description="Disordered" evidence="9">
    <location>
        <begin position="173"/>
        <end position="199"/>
    </location>
</feature>
<keyword evidence="11" id="KW-1185">Reference proteome</keyword>
<dbReference type="GeneTree" id="ENSGT00390000009210"/>
<reference evidence="10" key="3">
    <citation type="submission" date="2025-09" db="UniProtKB">
        <authorList>
            <consortium name="Ensembl"/>
        </authorList>
    </citation>
    <scope>IDENTIFICATION</scope>
</reference>
<comment type="similarity">
    <text evidence="4">Belongs to the ELP5 family.</text>
</comment>
<proteinExistence type="inferred from homology"/>
<dbReference type="AlphaFoldDB" id="A0A674P9P9"/>
<reference evidence="10 11" key="1">
    <citation type="journal article" date="2011" name="Genome Biol. Evol.">
        <title>Integration of the genetic map and genome assembly of fugu facilitates insights into distinct features of genome evolution in teleosts and mammals.</title>
        <authorList>
            <person name="Kai W."/>
            <person name="Kikuchi K."/>
            <person name="Tohari S."/>
            <person name="Chew A.K."/>
            <person name="Tay A."/>
            <person name="Fujiwara A."/>
            <person name="Hosoya S."/>
            <person name="Suetake H."/>
            <person name="Naruse K."/>
            <person name="Brenner S."/>
            <person name="Suzuki Y."/>
            <person name="Venkatesh B."/>
        </authorList>
    </citation>
    <scope>NUCLEOTIDE SEQUENCE [LARGE SCALE GENOMIC DNA]</scope>
</reference>
<evidence type="ECO:0000256" key="9">
    <source>
        <dbReference type="SAM" id="MobiDB-lite"/>
    </source>
</evidence>